<feature type="compositionally biased region" description="Basic and acidic residues" evidence="12">
    <location>
        <begin position="186"/>
        <end position="198"/>
    </location>
</feature>
<accession>C1FFH4</accession>
<dbReference type="InterPro" id="IPR020892">
    <property type="entry name" value="Cyclophilin-type_PPIase_CS"/>
</dbReference>
<dbReference type="PANTHER" id="PTHR11071">
    <property type="entry name" value="PEPTIDYL-PROLYL CIS-TRANS ISOMERASE"/>
    <property type="match status" value="1"/>
</dbReference>
<dbReference type="Pfam" id="PF00160">
    <property type="entry name" value="Pro_isomerase"/>
    <property type="match status" value="1"/>
</dbReference>
<dbReference type="InterPro" id="IPR013260">
    <property type="entry name" value="mRNA_splic_SYF2"/>
</dbReference>
<dbReference type="FunFam" id="2.40.100.10:FF:000002">
    <property type="entry name" value="Peptidyl-prolyl cis-trans isomerase"/>
    <property type="match status" value="1"/>
</dbReference>
<evidence type="ECO:0000256" key="1">
    <source>
        <dbReference type="ARBA" id="ARBA00000971"/>
    </source>
</evidence>
<keyword evidence="10" id="KW-0413">Isomerase</keyword>
<feature type="compositionally biased region" description="Gly residues" evidence="12">
    <location>
        <begin position="269"/>
        <end position="282"/>
    </location>
</feature>
<reference evidence="14 15" key="1">
    <citation type="journal article" date="2009" name="Science">
        <title>Green evolution and dynamic adaptations revealed by genomes of the marine picoeukaryotes Micromonas.</title>
        <authorList>
            <person name="Worden A.Z."/>
            <person name="Lee J.H."/>
            <person name="Mock T."/>
            <person name="Rouze P."/>
            <person name="Simmons M.P."/>
            <person name="Aerts A.L."/>
            <person name="Allen A.E."/>
            <person name="Cuvelier M.L."/>
            <person name="Derelle E."/>
            <person name="Everett M.V."/>
            <person name="Foulon E."/>
            <person name="Grimwood J."/>
            <person name="Gundlach H."/>
            <person name="Henrissat B."/>
            <person name="Napoli C."/>
            <person name="McDonald S.M."/>
            <person name="Parker M.S."/>
            <person name="Rombauts S."/>
            <person name="Salamov A."/>
            <person name="Von Dassow P."/>
            <person name="Badger J.H."/>
            <person name="Coutinho P.M."/>
            <person name="Demir E."/>
            <person name="Dubchak I."/>
            <person name="Gentemann C."/>
            <person name="Eikrem W."/>
            <person name="Gready J.E."/>
            <person name="John U."/>
            <person name="Lanier W."/>
            <person name="Lindquist E.A."/>
            <person name="Lucas S."/>
            <person name="Mayer K.F."/>
            <person name="Moreau H."/>
            <person name="Not F."/>
            <person name="Otillar R."/>
            <person name="Panaud O."/>
            <person name="Pangilinan J."/>
            <person name="Paulsen I."/>
            <person name="Piegu B."/>
            <person name="Poliakov A."/>
            <person name="Robbens S."/>
            <person name="Schmutz J."/>
            <person name="Toulza E."/>
            <person name="Wyss T."/>
            <person name="Zelensky A."/>
            <person name="Zhou K."/>
            <person name="Armbrust E.V."/>
            <person name="Bhattacharya D."/>
            <person name="Goodenough U.W."/>
            <person name="Van de Peer Y."/>
            <person name="Grigoriev I.V."/>
        </authorList>
    </citation>
    <scope>NUCLEOTIDE SEQUENCE [LARGE SCALE GENOMIC DNA]</scope>
    <source>
        <strain evidence="15">RCC299 / NOUM17</strain>
    </source>
</reference>
<organism evidence="14 15">
    <name type="scientific">Micromonas commoda (strain RCC299 / NOUM17 / CCMP2709)</name>
    <name type="common">Picoplanktonic green alga</name>
    <dbReference type="NCBI Taxonomy" id="296587"/>
    <lineage>
        <taxon>Eukaryota</taxon>
        <taxon>Viridiplantae</taxon>
        <taxon>Chlorophyta</taxon>
        <taxon>Mamiellophyceae</taxon>
        <taxon>Mamiellales</taxon>
        <taxon>Mamiellaceae</taxon>
        <taxon>Micromonas</taxon>
    </lineage>
</organism>
<keyword evidence="8" id="KW-0697">Rotamase</keyword>
<dbReference type="GO" id="GO:0006397">
    <property type="term" value="P:mRNA processing"/>
    <property type="evidence" value="ECO:0007669"/>
    <property type="project" value="UniProtKB-KW"/>
</dbReference>
<evidence type="ECO:0000256" key="8">
    <source>
        <dbReference type="ARBA" id="ARBA00023110"/>
    </source>
</evidence>
<evidence type="ECO:0000256" key="7">
    <source>
        <dbReference type="ARBA" id="ARBA00022728"/>
    </source>
</evidence>
<dbReference type="KEGG" id="mis:MICPUN_60515"/>
<feature type="region of interest" description="Disordered" evidence="12">
    <location>
        <begin position="226"/>
        <end position="319"/>
    </location>
</feature>
<evidence type="ECO:0000256" key="12">
    <source>
        <dbReference type="SAM" id="MobiDB-lite"/>
    </source>
</evidence>
<dbReference type="AlphaFoldDB" id="C1FFH4"/>
<comment type="similarity">
    <text evidence="3">Belongs to the cyclophilin-type PPIase family.</text>
</comment>
<dbReference type="GO" id="GO:0008380">
    <property type="term" value="P:RNA splicing"/>
    <property type="evidence" value="ECO:0007669"/>
    <property type="project" value="UniProtKB-KW"/>
</dbReference>
<keyword evidence="9" id="KW-0508">mRNA splicing</keyword>
<evidence type="ECO:0000256" key="3">
    <source>
        <dbReference type="ARBA" id="ARBA00007365"/>
    </source>
</evidence>
<dbReference type="GeneID" id="8245746"/>
<name>C1FFH4_MICCC</name>
<keyword evidence="11" id="KW-0539">Nucleus</keyword>
<evidence type="ECO:0000256" key="10">
    <source>
        <dbReference type="ARBA" id="ARBA00023235"/>
    </source>
</evidence>
<comment type="similarity">
    <text evidence="4">Belongs to the SYF2 family.</text>
</comment>
<dbReference type="SUPFAM" id="SSF50891">
    <property type="entry name" value="Cyclophilin-like"/>
    <property type="match status" value="1"/>
</dbReference>
<evidence type="ECO:0000313" key="15">
    <source>
        <dbReference type="Proteomes" id="UP000002009"/>
    </source>
</evidence>
<dbReference type="PROSITE" id="PS00170">
    <property type="entry name" value="CSA_PPIASE_1"/>
    <property type="match status" value="1"/>
</dbReference>
<dbReference type="PANTHER" id="PTHR11071:SF561">
    <property type="entry name" value="PEPTIDYL-PROLYL CIS-TRANS ISOMERASE D-RELATED"/>
    <property type="match status" value="1"/>
</dbReference>
<dbReference type="Pfam" id="PF08231">
    <property type="entry name" value="SYF2"/>
    <property type="match status" value="1"/>
</dbReference>
<evidence type="ECO:0000256" key="2">
    <source>
        <dbReference type="ARBA" id="ARBA00004123"/>
    </source>
</evidence>
<dbReference type="EMBL" id="CP001575">
    <property type="protein sequence ID" value="ACO69371.1"/>
    <property type="molecule type" value="Genomic_DNA"/>
</dbReference>
<dbReference type="CDD" id="cd01926">
    <property type="entry name" value="cyclophilin_ABH_like"/>
    <property type="match status" value="1"/>
</dbReference>
<sequence length="538" mass="59689">MSPLPRCFFDMSVGGTPVGRITFELRVDVAPRTCENFRALCTGEMGKGRSGKPLHYKGSVFHRVIPNFMCQAGDFTRGDGTGGESIYGEKFADENFRLRHTGPGVLSMANAGPNTNGSQFFICTAKTDWLDGKHVVFGQVVEGMDVVQRIESHGSKSGKTSKEVRVMDCGEISAELIDGVSDTAKEVMRRQREEERAAALKSMLPGQEDPDAASARRLREMMEENKARFGRGYGSSSSYDKKGDEPPVRGSGMAALASAHFEKPARGPDTGGDTAGGGGGGVNDAPPTAVGAATTFDPTGGHASEDASDAAPAPDKPLNPAQRRLFELRLKLNEARKANQREAIEEKKRREAPEDFEREQKKKAYEGKKARREEIMEIRGMDPKKRELTQTIEQAQELYKRWDKKKSNSAKGGEVFSKHNLYNAYEKRTAHVTVDMDEYERDKRAMGAAFYADADEYVHGVTGADVPQDKIDRMAAELEAQKQKRANFSRRRTHRDDADVTHINERNEHFNRKIERAFGEHTREIKANLERGTALPDH</sequence>
<dbReference type="Proteomes" id="UP000002009">
    <property type="component" value="Chromosome 8"/>
</dbReference>
<dbReference type="InterPro" id="IPR002130">
    <property type="entry name" value="Cyclophilin-type_PPIase_dom"/>
</dbReference>
<feature type="region of interest" description="Disordered" evidence="12">
    <location>
        <begin position="186"/>
        <end position="213"/>
    </location>
</feature>
<dbReference type="InterPro" id="IPR029000">
    <property type="entry name" value="Cyclophilin-like_dom_sf"/>
</dbReference>
<keyword evidence="6" id="KW-0507">mRNA processing</keyword>
<dbReference type="EC" id="5.2.1.8" evidence="5"/>
<keyword evidence="7" id="KW-0747">Spliceosome</keyword>
<evidence type="ECO:0000256" key="4">
    <source>
        <dbReference type="ARBA" id="ARBA00010028"/>
    </source>
</evidence>
<keyword evidence="15" id="KW-1185">Reference proteome</keyword>
<protein>
    <recommendedName>
        <fullName evidence="5">peptidylprolyl isomerase</fullName>
        <ecNumber evidence="5">5.2.1.8</ecNumber>
    </recommendedName>
</protein>
<comment type="catalytic activity">
    <reaction evidence="1">
        <text>[protein]-peptidylproline (omega=180) = [protein]-peptidylproline (omega=0)</text>
        <dbReference type="Rhea" id="RHEA:16237"/>
        <dbReference type="Rhea" id="RHEA-COMP:10747"/>
        <dbReference type="Rhea" id="RHEA-COMP:10748"/>
        <dbReference type="ChEBI" id="CHEBI:83833"/>
        <dbReference type="ChEBI" id="CHEBI:83834"/>
        <dbReference type="EC" id="5.2.1.8"/>
    </reaction>
</comment>
<dbReference type="STRING" id="296587.C1FFH4"/>
<dbReference type="RefSeq" id="XP_002508113.1">
    <property type="nucleotide sequence ID" value="XM_002508067.1"/>
</dbReference>
<feature type="domain" description="PPIase cyclophilin-type" evidence="13">
    <location>
        <begin position="8"/>
        <end position="171"/>
    </location>
</feature>
<evidence type="ECO:0000256" key="5">
    <source>
        <dbReference type="ARBA" id="ARBA00013194"/>
    </source>
</evidence>
<gene>
    <name evidence="14" type="ORF">MICPUN_60515</name>
</gene>
<dbReference type="GO" id="GO:0005737">
    <property type="term" value="C:cytoplasm"/>
    <property type="evidence" value="ECO:0007669"/>
    <property type="project" value="TreeGrafter"/>
</dbReference>
<evidence type="ECO:0000313" key="14">
    <source>
        <dbReference type="EMBL" id="ACO69371.1"/>
    </source>
</evidence>
<evidence type="ECO:0000256" key="9">
    <source>
        <dbReference type="ARBA" id="ARBA00023187"/>
    </source>
</evidence>
<evidence type="ECO:0000259" key="13">
    <source>
        <dbReference type="PROSITE" id="PS50072"/>
    </source>
</evidence>
<dbReference type="GO" id="GO:0005681">
    <property type="term" value="C:spliceosomal complex"/>
    <property type="evidence" value="ECO:0007669"/>
    <property type="project" value="UniProtKB-KW"/>
</dbReference>
<dbReference type="eggNOG" id="KOG0865">
    <property type="taxonomic scope" value="Eukaryota"/>
</dbReference>
<proteinExistence type="inferred from homology"/>
<comment type="subcellular location">
    <subcellularLocation>
        <location evidence="2">Nucleus</location>
    </subcellularLocation>
</comment>
<feature type="region of interest" description="Disordered" evidence="12">
    <location>
        <begin position="339"/>
        <end position="368"/>
    </location>
</feature>
<dbReference type="InParanoid" id="C1FFH4"/>
<evidence type="ECO:0000256" key="6">
    <source>
        <dbReference type="ARBA" id="ARBA00022664"/>
    </source>
</evidence>
<dbReference type="OrthoDB" id="193499at2759"/>
<evidence type="ECO:0000256" key="11">
    <source>
        <dbReference type="ARBA" id="ARBA00023242"/>
    </source>
</evidence>
<dbReference type="GO" id="GO:0006457">
    <property type="term" value="P:protein folding"/>
    <property type="evidence" value="ECO:0007669"/>
    <property type="project" value="InterPro"/>
</dbReference>
<dbReference type="GO" id="GO:0003755">
    <property type="term" value="F:peptidyl-prolyl cis-trans isomerase activity"/>
    <property type="evidence" value="ECO:0007669"/>
    <property type="project" value="UniProtKB-KW"/>
</dbReference>
<dbReference type="PRINTS" id="PR00153">
    <property type="entry name" value="CSAPPISMRASE"/>
</dbReference>
<dbReference type="eggNOG" id="KOG2609">
    <property type="taxonomic scope" value="Eukaryota"/>
</dbReference>
<dbReference type="Gene3D" id="2.40.100.10">
    <property type="entry name" value="Cyclophilin-like"/>
    <property type="match status" value="1"/>
</dbReference>
<dbReference type="PROSITE" id="PS50072">
    <property type="entry name" value="CSA_PPIASE_2"/>
    <property type="match status" value="1"/>
</dbReference>
<dbReference type="GO" id="GO:0016018">
    <property type="term" value="F:cyclosporin A binding"/>
    <property type="evidence" value="ECO:0007669"/>
    <property type="project" value="TreeGrafter"/>
</dbReference>
<dbReference type="OMA" id="YFNQHTA"/>